<proteinExistence type="predicted"/>
<feature type="transmembrane region" description="Helical" evidence="1">
    <location>
        <begin position="12"/>
        <end position="30"/>
    </location>
</feature>
<protein>
    <submittedName>
        <fullName evidence="3">DUF58 domain-containing protein</fullName>
    </submittedName>
</protein>
<accession>A0A4P6UMY9</accession>
<dbReference type="Pfam" id="PF01882">
    <property type="entry name" value="DUF58"/>
    <property type="match status" value="1"/>
</dbReference>
<dbReference type="InterPro" id="IPR002881">
    <property type="entry name" value="DUF58"/>
</dbReference>
<sequence length="392" mass="45347">MNMWKGMLNKFGRVIVNLILIAATFSYAMFQGGFVSWFLFYSLIPFLLYSILLNFVPLHIEEVSREVQPAKLARGDKASVMIRFKNKTWFPLAFLTVGEIGLNDHIVGKSTNIFFVGFKRNFSWSYEIPELERGIIEFSALQFTVTDFFGWTVRHKFIPLKQTVIVYPKITKIKYGKVERQFDQGGMLSPFHFVKDTSLVTSVRDYQAGDRFSWIHWKSFAKDETLRTKDFEVRHSQEVLLVLDATVNRHFEDAVDLAASVLQTIVENNGDVSFYIAGKERAFYPQIKRGQFEKVMQQLSIVQAYDSNNIELLLTKEGKTLDSSILLFTGELSDSLRNFFKNHGKKSKGIVCFVLSSEQEMKERIKENYYNVKIVPITKAMFPDVFTEVLRP</sequence>
<dbReference type="EMBL" id="CP036528">
    <property type="protein sequence ID" value="QBK24539.1"/>
    <property type="molecule type" value="Genomic_DNA"/>
</dbReference>
<keyword evidence="1" id="KW-0472">Membrane</keyword>
<evidence type="ECO:0000313" key="4">
    <source>
        <dbReference type="Proteomes" id="UP000291151"/>
    </source>
</evidence>
<keyword evidence="1" id="KW-1133">Transmembrane helix</keyword>
<evidence type="ECO:0000256" key="1">
    <source>
        <dbReference type="SAM" id="Phobius"/>
    </source>
</evidence>
<keyword evidence="4" id="KW-1185">Reference proteome</keyword>
<dbReference type="PANTHER" id="PTHR34351:SF2">
    <property type="entry name" value="DUF58 DOMAIN-CONTAINING PROTEIN"/>
    <property type="match status" value="1"/>
</dbReference>
<feature type="domain" description="DUF58" evidence="2">
    <location>
        <begin position="202"/>
        <end position="299"/>
    </location>
</feature>
<evidence type="ECO:0000259" key="2">
    <source>
        <dbReference type="Pfam" id="PF01882"/>
    </source>
</evidence>
<dbReference type="KEGG" id="uth:DKZ56_00600"/>
<dbReference type="Proteomes" id="UP000291151">
    <property type="component" value="Chromosome"/>
</dbReference>
<gene>
    <name evidence="3" type="ORF">DKZ56_00600</name>
</gene>
<feature type="transmembrane region" description="Helical" evidence="1">
    <location>
        <begin position="36"/>
        <end position="56"/>
    </location>
</feature>
<organism evidence="3 4">
    <name type="scientific">Ureibacillus thermophilus</name>
    <dbReference type="NCBI Taxonomy" id="367743"/>
    <lineage>
        <taxon>Bacteria</taxon>
        <taxon>Bacillati</taxon>
        <taxon>Bacillota</taxon>
        <taxon>Bacilli</taxon>
        <taxon>Bacillales</taxon>
        <taxon>Caryophanaceae</taxon>
        <taxon>Ureibacillus</taxon>
    </lineage>
</organism>
<reference evidence="3 4" key="1">
    <citation type="submission" date="2019-02" db="EMBL/GenBank/DDBJ databases">
        <title>Ureibacillus thermophilus.</title>
        <authorList>
            <person name="Sunny J.S."/>
            <person name="Natarajan A."/>
            <person name="Saleena L.M."/>
        </authorList>
    </citation>
    <scope>NUCLEOTIDE SEQUENCE [LARGE SCALE GENOMIC DNA]</scope>
    <source>
        <strain evidence="3 4">LM102</strain>
    </source>
</reference>
<dbReference type="RefSeq" id="WP_208650817.1">
    <property type="nucleotide sequence ID" value="NZ_CP036528.1"/>
</dbReference>
<dbReference type="PANTHER" id="PTHR34351">
    <property type="entry name" value="SLR1927 PROTEIN-RELATED"/>
    <property type="match status" value="1"/>
</dbReference>
<dbReference type="AlphaFoldDB" id="A0A4P6UMY9"/>
<keyword evidence="1" id="KW-0812">Transmembrane</keyword>
<evidence type="ECO:0000313" key="3">
    <source>
        <dbReference type="EMBL" id="QBK24539.1"/>
    </source>
</evidence>
<name>A0A4P6UMY9_9BACL</name>